<feature type="region of interest" description="Disordered" evidence="1">
    <location>
        <begin position="155"/>
        <end position="179"/>
    </location>
</feature>
<reference evidence="4" key="1">
    <citation type="submission" date="2015-05" db="EMBL/GenBank/DDBJ databases">
        <authorList>
            <person name="Fogelqvist Johan"/>
        </authorList>
    </citation>
    <scope>NUCLEOTIDE SEQUENCE [LARGE SCALE GENOMIC DNA]</scope>
</reference>
<feature type="chain" id="PRO_5002567728" evidence="2">
    <location>
        <begin position="20"/>
        <end position="359"/>
    </location>
</feature>
<proteinExistence type="predicted"/>
<evidence type="ECO:0000256" key="2">
    <source>
        <dbReference type="SAM" id="SignalP"/>
    </source>
</evidence>
<feature type="region of interest" description="Disordered" evidence="1">
    <location>
        <begin position="201"/>
        <end position="224"/>
    </location>
</feature>
<evidence type="ECO:0000313" key="4">
    <source>
        <dbReference type="Proteomes" id="UP000045706"/>
    </source>
</evidence>
<accession>A0A0G4N8D2</accession>
<dbReference type="Proteomes" id="UP000045706">
    <property type="component" value="Unassembled WGS sequence"/>
</dbReference>
<feature type="signal peptide" evidence="2">
    <location>
        <begin position="1"/>
        <end position="19"/>
    </location>
</feature>
<sequence>MKTSTSALLAVTSVTYVAAQFDCNDPGVICPDTQEWFDRLPEPLVDCDADFRPEWEDCQSTIDYWFGDKEDWSTDTIHTNGEDGLPTPSCRWWFWEDGNCRITHCFTDQAPAGDKAIYSYFKKDYNAIRDRCPRFRAGGFVTEIGGDFRNFLEVTNDEDSNGEGEVSGDPGKVKLRPRLSENGFQTGDLTLEEYEEWAVHRKPSREKTTNNKDNVQSKAKSKRDDDDDDYLILFTAKNVRQPGVYDRGPRMSPGVGYTYTKTDGYSVTTSVSAEIGGAFKMFTAGISSSVEETESVEVSESMKYDVPCNNGQTGQVHWHPLFDFYEVEFFPSGTIAEIWLPVKGSDDFAAGEFAINCLG</sequence>
<protein>
    <submittedName>
        <fullName evidence="3">Uncharacterized protein</fullName>
    </submittedName>
</protein>
<dbReference type="EMBL" id="CVQI01032863">
    <property type="protein sequence ID" value="CRK42654.1"/>
    <property type="molecule type" value="Genomic_DNA"/>
</dbReference>
<evidence type="ECO:0000313" key="3">
    <source>
        <dbReference type="EMBL" id="CRK42654.1"/>
    </source>
</evidence>
<keyword evidence="2" id="KW-0732">Signal</keyword>
<dbReference type="AlphaFoldDB" id="A0A0G4N8D2"/>
<evidence type="ECO:0000256" key="1">
    <source>
        <dbReference type="SAM" id="MobiDB-lite"/>
    </source>
</evidence>
<gene>
    <name evidence="3" type="ORF">BN1723_016047</name>
</gene>
<name>A0A0G4N8D2_VERLO</name>
<organism evidence="3 4">
    <name type="scientific">Verticillium longisporum</name>
    <name type="common">Verticillium dahliae var. longisporum</name>
    <dbReference type="NCBI Taxonomy" id="100787"/>
    <lineage>
        <taxon>Eukaryota</taxon>
        <taxon>Fungi</taxon>
        <taxon>Dikarya</taxon>
        <taxon>Ascomycota</taxon>
        <taxon>Pezizomycotina</taxon>
        <taxon>Sordariomycetes</taxon>
        <taxon>Hypocreomycetidae</taxon>
        <taxon>Glomerellales</taxon>
        <taxon>Plectosphaerellaceae</taxon>
        <taxon>Verticillium</taxon>
    </lineage>
</organism>